<dbReference type="Proteomes" id="UP000822152">
    <property type="component" value="Unassembled WGS sequence"/>
</dbReference>
<name>A0ABX2GSQ1_9FIRM</name>
<dbReference type="InterPro" id="IPR036237">
    <property type="entry name" value="Xyl_isomerase-like_sf"/>
</dbReference>
<reference evidence="3 4" key="1">
    <citation type="journal article" date="2020" name="Cell Host Microbe">
        <title>Functional and Genomic Variation between Human-Derived Isolates of Lachnospiraceae Reveals Inter- and Intra-Species Diversity.</title>
        <authorList>
            <person name="Sorbara M.T."/>
            <person name="Littmann E.R."/>
            <person name="Fontana E."/>
            <person name="Moody T.U."/>
            <person name="Kohout C.E."/>
            <person name="Gjonbalaj M."/>
            <person name="Eaton V."/>
            <person name="Seok R."/>
            <person name="Leiner I.M."/>
            <person name="Pamer E.G."/>
        </authorList>
    </citation>
    <scope>NUCLEOTIDE SEQUENCE [LARGE SCALE GENOMIC DNA]</scope>
    <source>
        <strain evidence="3 4">MSK.20.11</strain>
    </source>
</reference>
<dbReference type="InterPro" id="IPR050417">
    <property type="entry name" value="Sugar_Epim/Isomerase"/>
</dbReference>
<protein>
    <submittedName>
        <fullName evidence="3">Sugar phosphate isomerase/epimerase</fullName>
    </submittedName>
</protein>
<comment type="caution">
    <text evidence="3">The sequence shown here is derived from an EMBL/GenBank/DDBJ whole genome shotgun (WGS) entry which is preliminary data.</text>
</comment>
<proteinExistence type="predicted"/>
<dbReference type="GO" id="GO:0016853">
    <property type="term" value="F:isomerase activity"/>
    <property type="evidence" value="ECO:0007669"/>
    <property type="project" value="UniProtKB-KW"/>
</dbReference>
<dbReference type="InterPro" id="IPR013022">
    <property type="entry name" value="Xyl_isomerase-like_TIM-brl"/>
</dbReference>
<dbReference type="SUPFAM" id="SSF51658">
    <property type="entry name" value="Xylose isomerase-like"/>
    <property type="match status" value="1"/>
</dbReference>
<feature type="domain" description="Xylose isomerase-like TIM barrel" evidence="2">
    <location>
        <begin position="24"/>
        <end position="248"/>
    </location>
</feature>
<evidence type="ECO:0000259" key="2">
    <source>
        <dbReference type="Pfam" id="PF01261"/>
    </source>
</evidence>
<dbReference type="EMBL" id="JAAIPF010000032">
    <property type="protein sequence ID" value="NSF74711.1"/>
    <property type="molecule type" value="Genomic_DNA"/>
</dbReference>
<evidence type="ECO:0000256" key="1">
    <source>
        <dbReference type="ARBA" id="ARBA00023235"/>
    </source>
</evidence>
<gene>
    <name evidence="3" type="ORF">G4952_13045</name>
</gene>
<accession>A0ABX2GSQ1</accession>
<dbReference type="Pfam" id="PF01261">
    <property type="entry name" value="AP_endonuc_2"/>
    <property type="match status" value="1"/>
</dbReference>
<dbReference type="PANTHER" id="PTHR43489:SF7">
    <property type="entry name" value="3-DEHYDRO-D-GULOSIDE 4-EPIMERASE-RELATED"/>
    <property type="match status" value="1"/>
</dbReference>
<dbReference type="RefSeq" id="WP_173744040.1">
    <property type="nucleotide sequence ID" value="NZ_JAAIPF010000032.1"/>
</dbReference>
<organism evidence="3 4">
    <name type="scientific">Blautia wexlerae</name>
    <dbReference type="NCBI Taxonomy" id="418240"/>
    <lineage>
        <taxon>Bacteria</taxon>
        <taxon>Bacillati</taxon>
        <taxon>Bacillota</taxon>
        <taxon>Clostridia</taxon>
        <taxon>Lachnospirales</taxon>
        <taxon>Lachnospiraceae</taxon>
        <taxon>Blautia</taxon>
    </lineage>
</organism>
<dbReference type="PANTHER" id="PTHR43489">
    <property type="entry name" value="ISOMERASE"/>
    <property type="match status" value="1"/>
</dbReference>
<keyword evidence="1 3" id="KW-0413">Isomerase</keyword>
<evidence type="ECO:0000313" key="4">
    <source>
        <dbReference type="Proteomes" id="UP000822152"/>
    </source>
</evidence>
<keyword evidence="4" id="KW-1185">Reference proteome</keyword>
<sequence>MKFGTLYSYWGHEWKCDYIETAKRMKKCGCEVLEVGAPHLLDMTDEQLKELKATCDELGMEITSNIGPSKEYDLASENPEIRANGVKFLTDILRAMSKIGSKSLVGAMYSYWPCTDFKYDDKAGAWDRSIEAMKEVAKVAEELNIECCLEVLNRFETYIMTDCDEAIEYCKRVGSKNVNILLDTFHMNIEEDNLPDAIRKAGNLLGHLHVGEGNRKLPGMSKGSMPWAEMGEALREINYNKCVVAEPFLLAGGKVGADVKVWRDLSNGADDERMDKYLTESMKFLKEKFVG</sequence>
<evidence type="ECO:0000313" key="3">
    <source>
        <dbReference type="EMBL" id="NSF74711.1"/>
    </source>
</evidence>
<dbReference type="Gene3D" id="3.20.20.150">
    <property type="entry name" value="Divalent-metal-dependent TIM barrel enzymes"/>
    <property type="match status" value="1"/>
</dbReference>